<dbReference type="Pfam" id="PF06527">
    <property type="entry name" value="TniQ"/>
    <property type="match status" value="1"/>
</dbReference>
<dbReference type="InterPro" id="IPR009492">
    <property type="entry name" value="TniQ"/>
</dbReference>
<accession>A0ABV7S065</accession>
<evidence type="ECO:0000256" key="1">
    <source>
        <dbReference type="SAM" id="MobiDB-lite"/>
    </source>
</evidence>
<dbReference type="RefSeq" id="WP_230998486.1">
    <property type="nucleotide sequence ID" value="NZ_JBHRXE010000020.1"/>
</dbReference>
<reference evidence="4" key="1">
    <citation type="journal article" date="2019" name="Int. J. Syst. Evol. Microbiol.">
        <title>The Global Catalogue of Microorganisms (GCM) 10K type strain sequencing project: providing services to taxonomists for standard genome sequencing and annotation.</title>
        <authorList>
            <consortium name="The Broad Institute Genomics Platform"/>
            <consortium name="The Broad Institute Genome Sequencing Center for Infectious Disease"/>
            <person name="Wu L."/>
            <person name="Ma J."/>
        </authorList>
    </citation>
    <scope>NUCLEOTIDE SEQUENCE [LARGE SCALE GENOMIC DNA]</scope>
    <source>
        <strain evidence="4">VKM B-3226</strain>
    </source>
</reference>
<sequence>MIFPAPHARETIASYGYRIARLSGLSSLPELVHLFDLDLRALLMGDRHSVENLAGYTGCDPQALVRGALDASNPRRLQLGADPRNKVQCAPDRYRFCPACLGGLADGDLRSACLGRTDWLIDANHVCAEHGLRLMTVLPRKAARMQHDLSPLIPKLVAARAAPWQPGRPTALEHYITERLDGVHSGRWIDDVQLDIAIHTAEVFGAMAMRGPQGDWKGISADERREHGHLGAEVLIEGPAAIKDFLRTHIGHGRRGNDYHNAFGRAFNEFYFRKDQPAYRPICAVLAAYVGETFRFTGQEKVFGIRTRGVEPKTLRSLCNRHGIGLKITVQVLKAQYGLRVGIGASSEVDPDLIADLAPKLNDLLNAQDAARQLGVSVDVVRGLIGDGLLVPDYRFNDRMVGFSAATLESFLDDWCSAGKPPSGGQAMRTPIQTVARANRVRVSRLLIAARAVGGALYRDRRKRGLTGVTVSHSCMAALVERAKAHVDSCPSGHSDPSCLRWHGGQDMSREGFT</sequence>
<keyword evidence="4" id="KW-1185">Reference proteome</keyword>
<feature type="domain" description="TniQ" evidence="2">
    <location>
        <begin position="2"/>
        <end position="134"/>
    </location>
</feature>
<gene>
    <name evidence="3" type="ORF">ACFOMP_09535</name>
</gene>
<name>A0ABV7S065_9RHOB</name>
<dbReference type="Proteomes" id="UP001595596">
    <property type="component" value="Unassembled WGS sequence"/>
</dbReference>
<feature type="region of interest" description="Disordered" evidence="1">
    <location>
        <begin position="490"/>
        <end position="514"/>
    </location>
</feature>
<dbReference type="EMBL" id="JBHRXE010000020">
    <property type="protein sequence ID" value="MFC3569692.1"/>
    <property type="molecule type" value="Genomic_DNA"/>
</dbReference>
<evidence type="ECO:0000259" key="2">
    <source>
        <dbReference type="Pfam" id="PF06527"/>
    </source>
</evidence>
<proteinExistence type="predicted"/>
<organism evidence="3 4">
    <name type="scientific">Paracoccus simplex</name>
    <dbReference type="NCBI Taxonomy" id="2086346"/>
    <lineage>
        <taxon>Bacteria</taxon>
        <taxon>Pseudomonadati</taxon>
        <taxon>Pseudomonadota</taxon>
        <taxon>Alphaproteobacteria</taxon>
        <taxon>Rhodobacterales</taxon>
        <taxon>Paracoccaceae</taxon>
        <taxon>Paracoccus</taxon>
    </lineage>
</organism>
<evidence type="ECO:0000313" key="3">
    <source>
        <dbReference type="EMBL" id="MFC3569692.1"/>
    </source>
</evidence>
<evidence type="ECO:0000313" key="4">
    <source>
        <dbReference type="Proteomes" id="UP001595596"/>
    </source>
</evidence>
<comment type="caution">
    <text evidence="3">The sequence shown here is derived from an EMBL/GenBank/DDBJ whole genome shotgun (WGS) entry which is preliminary data.</text>
</comment>
<protein>
    <submittedName>
        <fullName evidence="3">TniQ family protein</fullName>
    </submittedName>
</protein>